<accession>A0ABW5IMY4</accession>
<dbReference type="EMBL" id="JBHULU010000015">
    <property type="protein sequence ID" value="MFD2514307.1"/>
    <property type="molecule type" value="Genomic_DNA"/>
</dbReference>
<evidence type="ECO:0000313" key="2">
    <source>
        <dbReference type="EMBL" id="MFD2514307.1"/>
    </source>
</evidence>
<keyword evidence="3" id="KW-1185">Reference proteome</keyword>
<dbReference type="InterPro" id="IPR036514">
    <property type="entry name" value="SGNH_hydro_sf"/>
</dbReference>
<feature type="domain" description="GSCFA" evidence="1">
    <location>
        <begin position="21"/>
        <end position="257"/>
    </location>
</feature>
<dbReference type="SUPFAM" id="SSF52266">
    <property type="entry name" value="SGNH hydrolase"/>
    <property type="match status" value="1"/>
</dbReference>
<dbReference type="Gene3D" id="3.40.50.1110">
    <property type="entry name" value="SGNH hydrolase"/>
    <property type="match status" value="1"/>
</dbReference>
<dbReference type="EC" id="3.1.-.-" evidence="2"/>
<name>A0ABW5IMY4_9BACT</name>
<protein>
    <submittedName>
        <fullName evidence="2">GSCFA domain-containing protein</fullName>
        <ecNumber evidence="2">3.1.-.-</ecNumber>
    </submittedName>
</protein>
<dbReference type="Pfam" id="PF08885">
    <property type="entry name" value="GSCFA"/>
    <property type="match status" value="1"/>
</dbReference>
<keyword evidence="2" id="KW-0378">Hydrolase</keyword>
<dbReference type="InterPro" id="IPR014982">
    <property type="entry name" value="GSCFA"/>
</dbReference>
<reference evidence="3" key="1">
    <citation type="journal article" date="2019" name="Int. J. Syst. Evol. Microbiol.">
        <title>The Global Catalogue of Microorganisms (GCM) 10K type strain sequencing project: providing services to taxonomists for standard genome sequencing and annotation.</title>
        <authorList>
            <consortium name="The Broad Institute Genomics Platform"/>
            <consortium name="The Broad Institute Genome Sequencing Center for Infectious Disease"/>
            <person name="Wu L."/>
            <person name="Ma J."/>
        </authorList>
    </citation>
    <scope>NUCLEOTIDE SEQUENCE [LARGE SCALE GENOMIC DNA]</scope>
    <source>
        <strain evidence="3">KCTC 42498</strain>
    </source>
</reference>
<organism evidence="2 3">
    <name type="scientific">Pontibacter locisalis</name>
    <dbReference type="NCBI Taxonomy" id="1719035"/>
    <lineage>
        <taxon>Bacteria</taxon>
        <taxon>Pseudomonadati</taxon>
        <taxon>Bacteroidota</taxon>
        <taxon>Cytophagia</taxon>
        <taxon>Cytophagales</taxon>
        <taxon>Hymenobacteraceae</taxon>
        <taxon>Pontibacter</taxon>
    </lineage>
</organism>
<proteinExistence type="predicted"/>
<gene>
    <name evidence="2" type="ORF">ACFSRY_10555</name>
</gene>
<evidence type="ECO:0000313" key="3">
    <source>
        <dbReference type="Proteomes" id="UP001597544"/>
    </source>
</evidence>
<comment type="caution">
    <text evidence="2">The sequence shown here is derived from an EMBL/GenBank/DDBJ whole genome shotgun (WGS) entry which is preliminary data.</text>
</comment>
<dbReference type="GO" id="GO:0016787">
    <property type="term" value="F:hydrolase activity"/>
    <property type="evidence" value="ECO:0007669"/>
    <property type="project" value="UniProtKB-KW"/>
</dbReference>
<dbReference type="Proteomes" id="UP001597544">
    <property type="component" value="Unassembled WGS sequence"/>
</dbReference>
<dbReference type="RefSeq" id="WP_377506635.1">
    <property type="nucleotide sequence ID" value="NZ_JBHULU010000015.1"/>
</dbReference>
<evidence type="ECO:0000259" key="1">
    <source>
        <dbReference type="Pfam" id="PF08885"/>
    </source>
</evidence>
<sequence length="328" mass="37670">MMFRTEVDVKSAGTNLTIHDRVLTIGSCFAEVIGSKLQQNKVDALINPFGTIFNPLSVCLLLKAASGTPYNFEQHLVQQNGIWYAYDLHSSLSSPDKEQLLEQIQIRINRTHEYLQQASLIIITLGTSVAYRLVESGNVVANCHKLPAKHFTRELLKQEEIQQAFQEMYESIVALNPSVKILLTVSPVRHIKETMLINSVSKSLLRVVCHELQQEHESILYFPAFELMMDDLRDYRYYKDDLIHPTSMAEDYIWQKFVGAYYNAEFQAFLGDWAKIQRALQHKPFHPESKSHQKFLENTVAQLEHITQKYKVDVREEAAIVAKQQTAG</sequence>